<reference evidence="3 4" key="1">
    <citation type="submission" date="2017-04" db="EMBL/GenBank/DDBJ databases">
        <title>Burkholderia puraquae sp. nov., a novel Burkholderia cepacia complex species from hospital setting samples.</title>
        <authorList>
            <person name="Martina P."/>
            <person name="Leguizamon M."/>
            <person name="Prieto C."/>
            <person name="Sousa S."/>
            <person name="Montanaro P."/>
            <person name="Draghi W."/>
            <person name="Staembler M."/>
            <person name="Bettiol M."/>
            <person name="Figoli C."/>
            <person name="Palau J."/>
            <person name="Alvarez F."/>
            <person name="Benetti S."/>
            <person name="Anchat E."/>
            <person name="Vescina C."/>
            <person name="Ferreras J."/>
            <person name="Lasch P."/>
            <person name="Lagares A."/>
            <person name="Zorreguieta A."/>
            <person name="Yantorno O."/>
            <person name="Bosch A."/>
        </authorList>
    </citation>
    <scope>NUCLEOTIDE SEQUENCE [LARGE SCALE GENOMIC DNA]</scope>
    <source>
        <strain evidence="3 4">CAMPA 1040</strain>
    </source>
</reference>
<evidence type="ECO:0000313" key="5">
    <source>
        <dbReference type="Proteomes" id="UP000494135"/>
    </source>
</evidence>
<proteinExistence type="predicted"/>
<sequence>MDDIQTTGTESAEQTMASALVDRGVWTREQADAMLAADAAAGPDQSFDPPVTAPKSAAPPPSVDPIDAAVFTGPGNAAAYNFGAVESNVQVDQAQDMAVRQLFVSEGVPASIGNEIGRLWNAAAANPPTAEQRNVATQQAELLLQRQWANDYDTNLKVAQQEVQRMAKANPNLHDMLEVSGLGSNPWLITTIFNLAKARGRA</sequence>
<dbReference type="AlphaFoldDB" id="A0A1X1PIB6"/>
<dbReference type="Proteomes" id="UP000494135">
    <property type="component" value="Unassembled WGS sequence"/>
</dbReference>
<accession>A0A1X1PIB6</accession>
<evidence type="ECO:0000313" key="4">
    <source>
        <dbReference type="Proteomes" id="UP000193146"/>
    </source>
</evidence>
<name>A0A1X1PIB6_9BURK</name>
<dbReference type="EMBL" id="CADIKG010000004">
    <property type="protein sequence ID" value="CAB3754549.1"/>
    <property type="molecule type" value="Genomic_DNA"/>
</dbReference>
<organism evidence="3 4">
    <name type="scientific">Burkholderia puraquae</name>
    <dbReference type="NCBI Taxonomy" id="1904757"/>
    <lineage>
        <taxon>Bacteria</taxon>
        <taxon>Pseudomonadati</taxon>
        <taxon>Pseudomonadota</taxon>
        <taxon>Betaproteobacteria</taxon>
        <taxon>Burkholderiales</taxon>
        <taxon>Burkholderiaceae</taxon>
        <taxon>Burkholderia</taxon>
        <taxon>Burkholderia cepacia complex</taxon>
    </lineage>
</organism>
<dbReference type="EMBL" id="NBYX01000005">
    <property type="protein sequence ID" value="ORT86197.1"/>
    <property type="molecule type" value="Genomic_DNA"/>
</dbReference>
<dbReference type="Proteomes" id="UP000193146">
    <property type="component" value="Unassembled WGS sequence"/>
</dbReference>
<evidence type="ECO:0000313" key="2">
    <source>
        <dbReference type="EMBL" id="CAB3754549.1"/>
    </source>
</evidence>
<keyword evidence="4" id="KW-1185">Reference proteome</keyword>
<dbReference type="RefSeq" id="WP_085039304.1">
    <property type="nucleotide sequence ID" value="NZ_CADIKG010000004.1"/>
</dbReference>
<evidence type="ECO:0000313" key="3">
    <source>
        <dbReference type="EMBL" id="ORT86197.1"/>
    </source>
</evidence>
<protein>
    <submittedName>
        <fullName evidence="3">Uncharacterized protein</fullName>
    </submittedName>
</protein>
<feature type="region of interest" description="Disordered" evidence="1">
    <location>
        <begin position="35"/>
        <end position="63"/>
    </location>
</feature>
<reference evidence="2 5" key="2">
    <citation type="submission" date="2020-04" db="EMBL/GenBank/DDBJ databases">
        <authorList>
            <person name="De Canck E."/>
        </authorList>
    </citation>
    <scope>NUCLEOTIDE SEQUENCE [LARGE SCALE GENOMIC DNA]</scope>
    <source>
        <strain evidence="2 5">LMG 29660</strain>
    </source>
</reference>
<evidence type="ECO:0000256" key="1">
    <source>
        <dbReference type="SAM" id="MobiDB-lite"/>
    </source>
</evidence>
<gene>
    <name evidence="3" type="ORF">B7G54_12005</name>
    <name evidence="2" type="ORF">LMG29660_02337</name>
</gene>